<keyword evidence="2 7" id="KW-0479">Metal-binding</keyword>
<sequence>MAPGPSPFPRTVMLLGSGELGKEVAIAAQRLGCRVIAVDRYAGAPAMAVAQVSEVVAMADPEALKAVVRRHRPDVVIPEIEALAVDALAELEAEGLTVIPTARATAVTMNRDRIRDLAAGGLGLRTARFAYAESAAELAAAAAPLGWPVVVKPVMSSSGKGQSVVHGPEGIDAAWEAAMAGARGEGTRVIVEEFLRFSLEITLLTVRQWQGPTLFCPPIGHVQERGDYQCSWQPARLGAEQLAAAQAMARAVTDDLGGAGLFGVEFFLCGEPGAEEVVFSELSPRPHDTGLVTLVGQNLSEFELHLRAVLGLPIPEIRSLGAAASRVILAGADVPTGAGTPTYLGLDQALAVPDTQVLIFGKPEARPWRRLGVALARGDDEADARRRADGAAALVQVQTSR</sequence>
<dbReference type="EMBL" id="JAYGHX010000001">
    <property type="protein sequence ID" value="MEA5390125.1"/>
    <property type="molecule type" value="Genomic_DNA"/>
</dbReference>
<dbReference type="InterPro" id="IPR016185">
    <property type="entry name" value="PreATP-grasp_dom_sf"/>
</dbReference>
<evidence type="ECO:0000256" key="6">
    <source>
        <dbReference type="ARBA" id="ARBA00022842"/>
    </source>
</evidence>
<dbReference type="Gene3D" id="3.40.50.20">
    <property type="match status" value="1"/>
</dbReference>
<feature type="binding site" evidence="7">
    <location>
        <position position="200"/>
    </location>
    <ligand>
        <name>ATP</name>
        <dbReference type="ChEBI" id="CHEBI:30616"/>
    </ligand>
</feature>
<dbReference type="EC" id="6.3.1.21" evidence="7"/>
<dbReference type="InterPro" id="IPR003135">
    <property type="entry name" value="ATP-grasp_carboxylate-amine"/>
</dbReference>
<evidence type="ECO:0000256" key="4">
    <source>
        <dbReference type="ARBA" id="ARBA00022755"/>
    </source>
</evidence>
<dbReference type="InterPro" id="IPR011054">
    <property type="entry name" value="Rudment_hybrid_motif"/>
</dbReference>
<comment type="catalytic activity">
    <reaction evidence="7">
        <text>N(1)-(5-phospho-beta-D-ribosyl)glycinamide + formate + ATP = N(2)-formyl-N(1)-(5-phospho-beta-D-ribosyl)glycinamide + ADP + phosphate + H(+)</text>
        <dbReference type="Rhea" id="RHEA:24829"/>
        <dbReference type="ChEBI" id="CHEBI:15378"/>
        <dbReference type="ChEBI" id="CHEBI:15740"/>
        <dbReference type="ChEBI" id="CHEBI:30616"/>
        <dbReference type="ChEBI" id="CHEBI:43474"/>
        <dbReference type="ChEBI" id="CHEBI:143788"/>
        <dbReference type="ChEBI" id="CHEBI:147286"/>
        <dbReference type="ChEBI" id="CHEBI:456216"/>
        <dbReference type="EC" id="6.3.1.21"/>
    </reaction>
</comment>
<dbReference type="Gene3D" id="3.30.1490.20">
    <property type="entry name" value="ATP-grasp fold, A domain"/>
    <property type="match status" value="1"/>
</dbReference>
<dbReference type="InterPro" id="IPR013815">
    <property type="entry name" value="ATP_grasp_subdomain_1"/>
</dbReference>
<protein>
    <recommendedName>
        <fullName evidence="7">Formate-dependent phosphoribosylglycinamide formyltransferase</fullName>
        <ecNumber evidence="7">6.3.1.21</ecNumber>
    </recommendedName>
    <alternativeName>
        <fullName evidence="7">5'-phosphoribosylglycinamide transformylase 2</fullName>
    </alternativeName>
    <alternativeName>
        <fullName evidence="7">Formate-dependent GAR transformylase</fullName>
    </alternativeName>
    <alternativeName>
        <fullName evidence="7">GAR transformylase 2</fullName>
        <shortName evidence="7">GART 2</shortName>
    </alternativeName>
    <alternativeName>
        <fullName evidence="7">Non-folate glycinamide ribonucleotide transformylase</fullName>
    </alternativeName>
    <alternativeName>
        <fullName evidence="7">Phosphoribosylglycinamide formyltransferase 2</fullName>
    </alternativeName>
</protein>
<dbReference type="Pfam" id="PF22660">
    <property type="entry name" value="RS_preATP-grasp-like"/>
    <property type="match status" value="1"/>
</dbReference>
<dbReference type="Gene3D" id="3.30.470.20">
    <property type="entry name" value="ATP-grasp fold, B domain"/>
    <property type="match status" value="1"/>
</dbReference>
<keyword evidence="3 7" id="KW-0547">Nucleotide-binding</keyword>
<dbReference type="PANTHER" id="PTHR43055">
    <property type="entry name" value="FORMATE-DEPENDENT PHOSPHORIBOSYLGLYCINAMIDE FORMYLTRANSFERASE"/>
    <property type="match status" value="1"/>
</dbReference>
<dbReference type="PROSITE" id="PS50975">
    <property type="entry name" value="ATP_GRASP"/>
    <property type="match status" value="1"/>
</dbReference>
<reference evidence="9 10" key="1">
    <citation type="submission" date="2023-12" db="EMBL/GenBank/DDBJ databases">
        <title>Baltic Sea Cyanobacteria.</title>
        <authorList>
            <person name="Delbaje E."/>
            <person name="Fewer D.P."/>
            <person name="Shishido T.K."/>
        </authorList>
    </citation>
    <scope>NUCLEOTIDE SEQUENCE [LARGE SCALE GENOMIC DNA]</scope>
    <source>
        <strain evidence="9 10">UHCC 0139</strain>
    </source>
</reference>
<feature type="binding site" evidence="7">
    <location>
        <position position="152"/>
    </location>
    <ligand>
        <name>ATP</name>
        <dbReference type="ChEBI" id="CHEBI:30616"/>
    </ligand>
</feature>
<keyword evidence="6 7" id="KW-0460">Magnesium</keyword>
<dbReference type="SUPFAM" id="SSF51246">
    <property type="entry name" value="Rudiment single hybrid motif"/>
    <property type="match status" value="1"/>
</dbReference>
<evidence type="ECO:0000259" key="8">
    <source>
        <dbReference type="PROSITE" id="PS50975"/>
    </source>
</evidence>
<gene>
    <name evidence="7 9" type="primary">purT</name>
    <name evidence="9" type="ORF">VB738_02510</name>
</gene>
<feature type="binding site" evidence="7">
    <location>
        <position position="281"/>
    </location>
    <ligand>
        <name>Mg(2+)</name>
        <dbReference type="ChEBI" id="CHEBI:18420"/>
    </ligand>
</feature>
<comment type="caution">
    <text evidence="9">The sequence shown here is derived from an EMBL/GenBank/DDBJ whole genome shotgun (WGS) entry which is preliminary data.</text>
</comment>
<feature type="binding site" evidence="7">
    <location>
        <begin position="192"/>
        <end position="195"/>
    </location>
    <ligand>
        <name>ATP</name>
        <dbReference type="ChEBI" id="CHEBI:30616"/>
    </ligand>
</feature>
<dbReference type="NCBIfam" id="TIGR01142">
    <property type="entry name" value="purT"/>
    <property type="match status" value="1"/>
</dbReference>
<evidence type="ECO:0000256" key="7">
    <source>
        <dbReference type="HAMAP-Rule" id="MF_01643"/>
    </source>
</evidence>
<comment type="pathway">
    <text evidence="7">Purine metabolism; IMP biosynthesis via de novo pathway; N(2)-formyl-N(1)-(5-phospho-D-ribosyl)glycinamide from N(1)-(5-phospho-D-ribosyl)glycinamide (formate route): step 1/1.</text>
</comment>
<keyword evidence="1 7" id="KW-0436">Ligase</keyword>
<dbReference type="GO" id="GO:0016740">
    <property type="term" value="F:transferase activity"/>
    <property type="evidence" value="ECO:0007669"/>
    <property type="project" value="UniProtKB-KW"/>
</dbReference>
<name>A0ABU5RQS8_9CYAN</name>
<dbReference type="Pfam" id="PF21244">
    <property type="entry name" value="PurT_C"/>
    <property type="match status" value="1"/>
</dbReference>
<proteinExistence type="inferred from homology"/>
<dbReference type="Proteomes" id="UP001304461">
    <property type="component" value="Unassembled WGS sequence"/>
</dbReference>
<comment type="subunit">
    <text evidence="7">Homodimer.</text>
</comment>
<organism evidence="9 10">
    <name type="scientific">Cyanobium gracile UHCC 0139</name>
    <dbReference type="NCBI Taxonomy" id="3110308"/>
    <lineage>
        <taxon>Bacteria</taxon>
        <taxon>Bacillati</taxon>
        <taxon>Cyanobacteriota</taxon>
        <taxon>Cyanophyceae</taxon>
        <taxon>Synechococcales</taxon>
        <taxon>Prochlorococcaceae</taxon>
        <taxon>Cyanobium</taxon>
    </lineage>
</organism>
<keyword evidence="5 7" id="KW-0067">ATP-binding</keyword>
<comment type="function">
    <text evidence="7">Involved in the de novo purine biosynthesis. Catalyzes the transfer of formate to 5-phospho-ribosyl-glycinamide (GAR), producing 5-phospho-ribosyl-N-formylglycinamide (FGAR). Formate is provided by PurU via hydrolysis of 10-formyl-tetrahydrofolate.</text>
</comment>
<feature type="domain" description="ATP-grasp" evidence="8">
    <location>
        <begin position="116"/>
        <end position="310"/>
    </location>
</feature>
<feature type="binding site" evidence="7">
    <location>
        <position position="79"/>
    </location>
    <ligand>
        <name>N(1)-(5-phospho-beta-D-ribosyl)glycinamide</name>
        <dbReference type="ChEBI" id="CHEBI:143788"/>
    </ligand>
</feature>
<dbReference type="Pfam" id="PF02222">
    <property type="entry name" value="ATP-grasp"/>
    <property type="match status" value="1"/>
</dbReference>
<keyword evidence="9" id="KW-0808">Transferase</keyword>
<dbReference type="InterPro" id="IPR005862">
    <property type="entry name" value="PurT"/>
</dbReference>
<feature type="binding site" evidence="7">
    <location>
        <begin position="157"/>
        <end position="162"/>
    </location>
    <ligand>
        <name>ATP</name>
        <dbReference type="ChEBI" id="CHEBI:30616"/>
    </ligand>
</feature>
<dbReference type="HAMAP" id="MF_01643">
    <property type="entry name" value="PurT"/>
    <property type="match status" value="1"/>
</dbReference>
<feature type="binding site" evidence="7">
    <location>
        <begin position="369"/>
        <end position="370"/>
    </location>
    <ligand>
        <name>N(1)-(5-phospho-beta-D-ribosyl)glycinamide</name>
        <dbReference type="ChEBI" id="CHEBI:143788"/>
    </ligand>
</feature>
<feature type="binding site" evidence="7">
    <location>
        <position position="362"/>
    </location>
    <ligand>
        <name>N(1)-(5-phospho-beta-D-ribosyl)glycinamide</name>
        <dbReference type="ChEBI" id="CHEBI:143788"/>
    </ligand>
</feature>
<feature type="binding site" evidence="7">
    <location>
        <position position="265"/>
    </location>
    <ligand>
        <name>Mg(2+)</name>
        <dbReference type="ChEBI" id="CHEBI:18420"/>
    </ligand>
</feature>
<dbReference type="RefSeq" id="WP_323304240.1">
    <property type="nucleotide sequence ID" value="NZ_JAYGHX010000001.1"/>
</dbReference>
<evidence type="ECO:0000256" key="2">
    <source>
        <dbReference type="ARBA" id="ARBA00022723"/>
    </source>
</evidence>
<dbReference type="NCBIfam" id="NF006766">
    <property type="entry name" value="PRK09288.1"/>
    <property type="match status" value="1"/>
</dbReference>
<accession>A0ABU5RQS8</accession>
<feature type="binding site" evidence="7">
    <location>
        <position position="288"/>
    </location>
    <ligand>
        <name>N(1)-(5-phospho-beta-D-ribosyl)glycinamide</name>
        <dbReference type="ChEBI" id="CHEBI:143788"/>
    </ligand>
</feature>
<evidence type="ECO:0000256" key="1">
    <source>
        <dbReference type="ARBA" id="ARBA00022598"/>
    </source>
</evidence>
<keyword evidence="4 7" id="KW-0658">Purine biosynthesis</keyword>
<feature type="binding site" evidence="7">
    <location>
        <begin position="19"/>
        <end position="20"/>
    </location>
    <ligand>
        <name>N(1)-(5-phospho-beta-D-ribosyl)glycinamide</name>
        <dbReference type="ChEBI" id="CHEBI:143788"/>
    </ligand>
</feature>
<feature type="binding site" evidence="7">
    <location>
        <position position="111"/>
    </location>
    <ligand>
        <name>ATP</name>
        <dbReference type="ChEBI" id="CHEBI:30616"/>
    </ligand>
</feature>
<evidence type="ECO:0000256" key="5">
    <source>
        <dbReference type="ARBA" id="ARBA00022840"/>
    </source>
</evidence>
<dbReference type="PANTHER" id="PTHR43055:SF1">
    <property type="entry name" value="FORMATE-DEPENDENT PHOSPHORIBOSYLGLYCINAMIDE FORMYLTRANSFERASE"/>
    <property type="match status" value="1"/>
</dbReference>
<evidence type="ECO:0000256" key="3">
    <source>
        <dbReference type="ARBA" id="ARBA00022741"/>
    </source>
</evidence>
<dbReference type="SUPFAM" id="SSF52440">
    <property type="entry name" value="PreATP-grasp domain"/>
    <property type="match status" value="1"/>
</dbReference>
<dbReference type="InterPro" id="IPR054350">
    <property type="entry name" value="PurT/PurK_preATP-grasp"/>
</dbReference>
<evidence type="ECO:0000313" key="10">
    <source>
        <dbReference type="Proteomes" id="UP001304461"/>
    </source>
</evidence>
<dbReference type="InterPro" id="IPR048740">
    <property type="entry name" value="PurT_C"/>
</dbReference>
<dbReference type="InterPro" id="IPR011761">
    <property type="entry name" value="ATP-grasp"/>
</dbReference>
<evidence type="ECO:0000313" key="9">
    <source>
        <dbReference type="EMBL" id="MEA5390125.1"/>
    </source>
</evidence>
<comment type="similarity">
    <text evidence="7">Belongs to the PurK/PurT family.</text>
</comment>
<keyword evidence="10" id="KW-1185">Reference proteome</keyword>
<dbReference type="SUPFAM" id="SSF56059">
    <property type="entry name" value="Glutathione synthetase ATP-binding domain-like"/>
    <property type="match status" value="1"/>
</dbReference>